<organism evidence="2 3">
    <name type="scientific">Microtetraspora malaysiensis</name>
    <dbReference type="NCBI Taxonomy" id="161358"/>
    <lineage>
        <taxon>Bacteria</taxon>
        <taxon>Bacillati</taxon>
        <taxon>Actinomycetota</taxon>
        <taxon>Actinomycetes</taxon>
        <taxon>Streptosporangiales</taxon>
        <taxon>Streptosporangiaceae</taxon>
        <taxon>Microtetraspora</taxon>
    </lineage>
</organism>
<sequence length="132" mass="14661">MSRSGDLGKAAGQIERGHFSTSHPVYRAHLERRRAMACDIALMLHDDAARVSMWLQTRQQAQRMSWLSRIYLALRVASHGRNAADAVLEAAKSAIRMAAVHEEYVAIETTTSTDSSRSGSARSGRYRTEEEG</sequence>
<feature type="compositionally biased region" description="Low complexity" evidence="1">
    <location>
        <begin position="109"/>
        <end position="123"/>
    </location>
</feature>
<name>A0ABW6SKM2_9ACTN</name>
<reference evidence="2 3" key="1">
    <citation type="submission" date="2024-10" db="EMBL/GenBank/DDBJ databases">
        <title>The Natural Products Discovery Center: Release of the First 8490 Sequenced Strains for Exploring Actinobacteria Biosynthetic Diversity.</title>
        <authorList>
            <person name="Kalkreuter E."/>
            <person name="Kautsar S.A."/>
            <person name="Yang D."/>
            <person name="Bader C.D."/>
            <person name="Teijaro C.N."/>
            <person name="Fluegel L."/>
            <person name="Davis C.M."/>
            <person name="Simpson J.R."/>
            <person name="Lauterbach L."/>
            <person name="Steele A.D."/>
            <person name="Gui C."/>
            <person name="Meng S."/>
            <person name="Li G."/>
            <person name="Viehrig K."/>
            <person name="Ye F."/>
            <person name="Su P."/>
            <person name="Kiefer A.F."/>
            <person name="Nichols A."/>
            <person name="Cepeda A.J."/>
            <person name="Yan W."/>
            <person name="Fan B."/>
            <person name="Jiang Y."/>
            <person name="Adhikari A."/>
            <person name="Zheng C.-J."/>
            <person name="Schuster L."/>
            <person name="Cowan T.M."/>
            <person name="Smanski M.J."/>
            <person name="Chevrette M.G."/>
            <person name="De Carvalho L.P.S."/>
            <person name="Shen B."/>
        </authorList>
    </citation>
    <scope>NUCLEOTIDE SEQUENCE [LARGE SCALE GENOMIC DNA]</scope>
    <source>
        <strain evidence="2 3">NPDC002173</strain>
    </source>
</reference>
<evidence type="ECO:0000313" key="2">
    <source>
        <dbReference type="EMBL" id="MFF3665512.1"/>
    </source>
</evidence>
<accession>A0ABW6SKM2</accession>
<dbReference type="Proteomes" id="UP001602013">
    <property type="component" value="Unassembled WGS sequence"/>
</dbReference>
<protein>
    <submittedName>
        <fullName evidence="2">Uncharacterized protein</fullName>
    </submittedName>
</protein>
<comment type="caution">
    <text evidence="2">The sequence shown here is derived from an EMBL/GenBank/DDBJ whole genome shotgun (WGS) entry which is preliminary data.</text>
</comment>
<evidence type="ECO:0000256" key="1">
    <source>
        <dbReference type="SAM" id="MobiDB-lite"/>
    </source>
</evidence>
<feature type="region of interest" description="Disordered" evidence="1">
    <location>
        <begin position="108"/>
        <end position="132"/>
    </location>
</feature>
<gene>
    <name evidence="2" type="ORF">ACFYXI_07945</name>
</gene>
<dbReference type="EMBL" id="JBIASD010000004">
    <property type="protein sequence ID" value="MFF3665512.1"/>
    <property type="molecule type" value="Genomic_DNA"/>
</dbReference>
<proteinExistence type="predicted"/>
<evidence type="ECO:0000313" key="3">
    <source>
        <dbReference type="Proteomes" id="UP001602013"/>
    </source>
</evidence>
<keyword evidence="3" id="KW-1185">Reference proteome</keyword>
<dbReference type="RefSeq" id="WP_387409526.1">
    <property type="nucleotide sequence ID" value="NZ_JBIASD010000004.1"/>
</dbReference>